<dbReference type="Proteomes" id="UP000039865">
    <property type="component" value="Unassembled WGS sequence"/>
</dbReference>
<proteinExistence type="predicted"/>
<evidence type="ECO:0000313" key="2">
    <source>
        <dbReference type="Proteomes" id="UP000039865"/>
    </source>
</evidence>
<protein>
    <submittedName>
        <fullName evidence="1">Uncharacterized protein</fullName>
    </submittedName>
</protein>
<reference evidence="1 2" key="1">
    <citation type="submission" date="2014-06" db="EMBL/GenBank/DDBJ databases">
        <authorList>
            <person name="Swart Estienne"/>
        </authorList>
    </citation>
    <scope>NUCLEOTIDE SEQUENCE [LARGE SCALE GENOMIC DNA]</scope>
    <source>
        <strain evidence="1 2">130c</strain>
    </source>
</reference>
<organism evidence="1 2">
    <name type="scientific">Stylonychia lemnae</name>
    <name type="common">Ciliate</name>
    <dbReference type="NCBI Taxonomy" id="5949"/>
    <lineage>
        <taxon>Eukaryota</taxon>
        <taxon>Sar</taxon>
        <taxon>Alveolata</taxon>
        <taxon>Ciliophora</taxon>
        <taxon>Intramacronucleata</taxon>
        <taxon>Spirotrichea</taxon>
        <taxon>Stichotrichia</taxon>
        <taxon>Sporadotrichida</taxon>
        <taxon>Oxytrichidae</taxon>
        <taxon>Stylonychinae</taxon>
        <taxon>Stylonychia</taxon>
    </lineage>
</organism>
<keyword evidence="2" id="KW-1185">Reference proteome</keyword>
<dbReference type="InParanoid" id="A0A078BAZ8"/>
<gene>
    <name evidence="1" type="primary">Contig17604.g18723</name>
    <name evidence="1" type="ORF">STYLEM_20726</name>
</gene>
<dbReference type="AlphaFoldDB" id="A0A078BAZ8"/>
<evidence type="ECO:0000313" key="1">
    <source>
        <dbReference type="EMBL" id="CDW91569.1"/>
    </source>
</evidence>
<accession>A0A078BAZ8</accession>
<name>A0A078BAZ8_STYLE</name>
<dbReference type="EMBL" id="CCKQ01019557">
    <property type="protein sequence ID" value="CDW91569.1"/>
    <property type="molecule type" value="Genomic_DNA"/>
</dbReference>
<sequence length="210" mass="24355">MHISVKSRFNESSGSNSNFKLGELIKQLSRNIVVGEDKERIFLQQKQQSHQLQANNSQPNLQKFHKQQKQLMQTSTSFGKSQNGQTIQNQQQTLYSSLMGDKKRSESDLNQQYFGKYPDMSDKLFKLRSKSKAQEGANTMTSGFNTEFSEQDVKQMFQLPKLAYKLKREAEKTAQQPKEVSKIEELNAMKIELKKSQSQLNMPRFYLLKE</sequence>